<dbReference type="Proteomes" id="UP000268239">
    <property type="component" value="Unassembled WGS sequence"/>
</dbReference>
<gene>
    <name evidence="3" type="ORF">EJ062_01675</name>
    <name evidence="2" type="ORF">F2P40_11680</name>
</gene>
<keyword evidence="1" id="KW-1133">Transmembrane helix</keyword>
<organism evidence="2 5">
    <name type="scientific">Acinetobacter baumannii</name>
    <dbReference type="NCBI Taxonomy" id="470"/>
    <lineage>
        <taxon>Bacteria</taxon>
        <taxon>Pseudomonadati</taxon>
        <taxon>Pseudomonadota</taxon>
        <taxon>Gammaproteobacteria</taxon>
        <taxon>Moraxellales</taxon>
        <taxon>Moraxellaceae</taxon>
        <taxon>Acinetobacter</taxon>
        <taxon>Acinetobacter calcoaceticus/baumannii complex</taxon>
    </lineage>
</organism>
<evidence type="ECO:0000313" key="2">
    <source>
        <dbReference type="EMBL" id="MQR49972.1"/>
    </source>
</evidence>
<dbReference type="EMBL" id="RXLU01000006">
    <property type="protein sequence ID" value="RTQ85447.1"/>
    <property type="molecule type" value="Genomic_DNA"/>
</dbReference>
<keyword evidence="1" id="KW-0472">Membrane</keyword>
<sequence>MLLWANVWAIRFNPSIDLKKRAFALFFIFYGLAFLSLKSRFSGNSHLCWYVSSFICLLLGSLYAIGGIFFIKLI</sequence>
<accession>A0A7X1VJR4</accession>
<protein>
    <submittedName>
        <fullName evidence="2">Uncharacterized protein</fullName>
    </submittedName>
</protein>
<dbReference type="AlphaFoldDB" id="A0A7X1VJR4"/>
<reference evidence="2 5" key="2">
    <citation type="submission" date="2019-10" db="EMBL/GenBank/DDBJ databases">
        <title>Genetic environment of the oxa23 gene and comparative analysis of carbapenem resistant Acinetobacter baumannii isolates belonging to global clone 1, lineage 2 recovered in a burns hospital outbreak in 2012-2013.</title>
        <authorList>
            <person name="Douraghi M."/>
            <person name="Aris P."/>
            <person name="Kenyon J."/>
            <person name="Hamidian M."/>
        </authorList>
    </citation>
    <scope>NUCLEOTIDE SEQUENCE [LARGE SCALE GENOMIC DNA]</scope>
    <source>
        <strain evidence="2 5">ABS103</strain>
    </source>
</reference>
<evidence type="ECO:0000313" key="4">
    <source>
        <dbReference type="Proteomes" id="UP000268239"/>
    </source>
</evidence>
<dbReference type="EMBL" id="WIOC01000013">
    <property type="protein sequence ID" value="MQR49972.1"/>
    <property type="molecule type" value="Genomic_DNA"/>
</dbReference>
<dbReference type="Proteomes" id="UP000461234">
    <property type="component" value="Unassembled WGS sequence"/>
</dbReference>
<evidence type="ECO:0000313" key="3">
    <source>
        <dbReference type="EMBL" id="RTQ85447.1"/>
    </source>
</evidence>
<evidence type="ECO:0000313" key="5">
    <source>
        <dbReference type="Proteomes" id="UP000461234"/>
    </source>
</evidence>
<feature type="transmembrane region" description="Helical" evidence="1">
    <location>
        <begin position="49"/>
        <end position="71"/>
    </location>
</feature>
<feature type="transmembrane region" description="Helical" evidence="1">
    <location>
        <begin position="21"/>
        <end position="37"/>
    </location>
</feature>
<evidence type="ECO:0000256" key="1">
    <source>
        <dbReference type="SAM" id="Phobius"/>
    </source>
</evidence>
<reference evidence="3 4" key="1">
    <citation type="submission" date="2018-12" db="EMBL/GenBank/DDBJ databases">
        <title>Draft Genome Sequences Human Pathogenic Acinetobacter baumannii Strains.</title>
        <authorList>
            <person name="Madhi M."/>
            <person name="Ronco T."/>
            <person name="Olsen R.H."/>
            <person name="Hassani A."/>
        </authorList>
    </citation>
    <scope>NUCLEOTIDE SEQUENCE [LARGE SCALE GENOMIC DNA]</scope>
    <source>
        <strain evidence="3 4">AB3</strain>
    </source>
</reference>
<name>A0A7X1VJR4_ACIBA</name>
<keyword evidence="1" id="KW-0812">Transmembrane</keyword>
<proteinExistence type="predicted"/>
<comment type="caution">
    <text evidence="2">The sequence shown here is derived from an EMBL/GenBank/DDBJ whole genome shotgun (WGS) entry which is preliminary data.</text>
</comment>